<organism evidence="1 2">
    <name type="scientific">Segatella copri</name>
    <dbReference type="NCBI Taxonomy" id="165179"/>
    <lineage>
        <taxon>Bacteria</taxon>
        <taxon>Pseudomonadati</taxon>
        <taxon>Bacteroidota</taxon>
        <taxon>Bacteroidia</taxon>
        <taxon>Bacteroidales</taxon>
        <taxon>Prevotellaceae</taxon>
        <taxon>Segatella</taxon>
    </lineage>
</organism>
<protein>
    <recommendedName>
        <fullName evidence="3">Transposase</fullName>
    </recommendedName>
</protein>
<comment type="caution">
    <text evidence="1">The sequence shown here is derived from an EMBL/GenBank/DDBJ whole genome shotgun (WGS) entry which is preliminary data.</text>
</comment>
<dbReference type="Proteomes" id="UP001205506">
    <property type="component" value="Unassembled WGS sequence"/>
</dbReference>
<evidence type="ECO:0000313" key="1">
    <source>
        <dbReference type="EMBL" id="MCP9550999.1"/>
    </source>
</evidence>
<dbReference type="EMBL" id="JANDWU010000083">
    <property type="protein sequence ID" value="MCP9550999.1"/>
    <property type="molecule type" value="Genomic_DNA"/>
</dbReference>
<evidence type="ECO:0008006" key="3">
    <source>
        <dbReference type="Google" id="ProtNLM"/>
    </source>
</evidence>
<reference evidence="1" key="1">
    <citation type="submission" date="2022-07" db="EMBL/GenBank/DDBJ databases">
        <title>Prevotella copri.</title>
        <authorList>
            <person name="Yang C."/>
        </authorList>
    </citation>
    <scope>NUCLEOTIDE SEQUENCE</scope>
    <source>
        <strain evidence="1">HF1805</strain>
    </source>
</reference>
<sequence>SNEIMRATERYERAWNAFQIHLNHNPKASLIPFLKERHVSHRSMHRWMSEKGYSVRLAKQQIRLLQAEARKECSEATAKDTGMMFLPMEMPSDSVCPENYLFGITLTFPNGTIVTIKKGSAKSVMHLMKLYEKEDLLCLD</sequence>
<gene>
    <name evidence="1" type="ORF">NNC68_16255</name>
</gene>
<proteinExistence type="predicted"/>
<evidence type="ECO:0000313" key="2">
    <source>
        <dbReference type="Proteomes" id="UP001205506"/>
    </source>
</evidence>
<name>A0AAW5IGK2_9BACT</name>
<feature type="non-terminal residue" evidence="1">
    <location>
        <position position="1"/>
    </location>
</feature>
<dbReference type="AlphaFoldDB" id="A0AAW5IGK2"/>
<dbReference type="RefSeq" id="WP_255075362.1">
    <property type="nucleotide sequence ID" value="NZ_JANDWU010000083.1"/>
</dbReference>
<accession>A0AAW5IGK2</accession>